<evidence type="ECO:0000256" key="1">
    <source>
        <dbReference type="SAM" id="MobiDB-lite"/>
    </source>
</evidence>
<feature type="region of interest" description="Disordered" evidence="1">
    <location>
        <begin position="1"/>
        <end position="20"/>
    </location>
</feature>
<evidence type="ECO:0000259" key="3">
    <source>
        <dbReference type="PROSITE" id="PS50911"/>
    </source>
</evidence>
<proteinExistence type="predicted"/>
<dbReference type="Proteomes" id="UP000619536">
    <property type="component" value="Unassembled WGS sequence"/>
</dbReference>
<feature type="domain" description="Peptidase C51" evidence="3">
    <location>
        <begin position="188"/>
        <end position="314"/>
    </location>
</feature>
<reference evidence="4" key="2">
    <citation type="submission" date="2020-09" db="EMBL/GenBank/DDBJ databases">
        <authorList>
            <person name="Sun Q."/>
            <person name="Sedlacek I."/>
        </authorList>
    </citation>
    <scope>NUCLEOTIDE SEQUENCE</scope>
    <source>
        <strain evidence="4">CCM 8606</strain>
    </source>
</reference>
<feature type="compositionally biased region" description="Low complexity" evidence="1">
    <location>
        <begin position="125"/>
        <end position="146"/>
    </location>
</feature>
<gene>
    <name evidence="4" type="ORF">GCM10007377_10470</name>
</gene>
<keyword evidence="2" id="KW-0812">Transmembrane</keyword>
<feature type="compositionally biased region" description="Polar residues" evidence="1">
    <location>
        <begin position="147"/>
        <end position="174"/>
    </location>
</feature>
<reference evidence="4" key="1">
    <citation type="journal article" date="2014" name="Int. J. Syst. Evol. Microbiol.">
        <title>Complete genome sequence of Corynebacterium casei LMG S-19264T (=DSM 44701T), isolated from a smear-ripened cheese.</title>
        <authorList>
            <consortium name="US DOE Joint Genome Institute (JGI-PGF)"/>
            <person name="Walter F."/>
            <person name="Albersmeier A."/>
            <person name="Kalinowski J."/>
            <person name="Ruckert C."/>
        </authorList>
    </citation>
    <scope>NUCLEOTIDE SEQUENCE</scope>
    <source>
        <strain evidence="4">CCM 8606</strain>
    </source>
</reference>
<keyword evidence="2" id="KW-1133">Transmembrane helix</keyword>
<feature type="transmembrane region" description="Helical" evidence="2">
    <location>
        <begin position="78"/>
        <end position="96"/>
    </location>
</feature>
<name>A0A8J3EWS6_9BIFI</name>
<dbReference type="InterPro" id="IPR038765">
    <property type="entry name" value="Papain-like_cys_pep_sf"/>
</dbReference>
<evidence type="ECO:0000313" key="4">
    <source>
        <dbReference type="EMBL" id="GGI14345.1"/>
    </source>
</evidence>
<comment type="caution">
    <text evidence="4">The sequence shown here is derived from an EMBL/GenBank/DDBJ whole genome shotgun (WGS) entry which is preliminary data.</text>
</comment>
<accession>A0A8J3EWS6</accession>
<dbReference type="Gene3D" id="3.90.1720.10">
    <property type="entry name" value="endopeptidase domain like (from Nostoc punctiforme)"/>
    <property type="match status" value="1"/>
</dbReference>
<protein>
    <submittedName>
        <fullName evidence="4">N-acetylmuramoyl-L-alanine amidase</fullName>
    </submittedName>
</protein>
<dbReference type="SUPFAM" id="SSF54001">
    <property type="entry name" value="Cysteine proteinases"/>
    <property type="match status" value="1"/>
</dbReference>
<feature type="region of interest" description="Disordered" evidence="1">
    <location>
        <begin position="116"/>
        <end position="174"/>
    </location>
</feature>
<evidence type="ECO:0000313" key="5">
    <source>
        <dbReference type="Proteomes" id="UP000619536"/>
    </source>
</evidence>
<dbReference type="RefSeq" id="WP_188355203.1">
    <property type="nucleotide sequence ID" value="NZ_BMDH01000002.1"/>
</dbReference>
<dbReference type="Pfam" id="PF05257">
    <property type="entry name" value="CHAP"/>
    <property type="match status" value="1"/>
</dbReference>
<sequence length="315" mass="33499">MTRGAHSAKRVKQHKAHAAAPSVMPAITATVARATHRAQEAWNADLVPQVIEELNAAAPVTRRQIREAARQQNRKKQFMAAGAFTLLAATTGSIFATTSAASPFARSSAEDTGIIAAYPGSGMQSSSTTSSASRSSERTALSETTTQSSQGNWSLSADESSLDSGQMSKSTVSNPVVAARIDQAKEQGLKLPDGFNPNHATGDSGLAYEFSQCTWWAYTRRHQLGLPVGSYLGNGGQWATSARALGYWVDNTPQVGDIMVFAPGQDGTDPLYGHVAIVEAIEDGKVITSECGAVMNGKTYSKTYTDVGNYQYIHF</sequence>
<dbReference type="EMBL" id="BMDH01000002">
    <property type="protein sequence ID" value="GGI14345.1"/>
    <property type="molecule type" value="Genomic_DNA"/>
</dbReference>
<evidence type="ECO:0000256" key="2">
    <source>
        <dbReference type="SAM" id="Phobius"/>
    </source>
</evidence>
<dbReference type="InterPro" id="IPR007921">
    <property type="entry name" value="CHAP_dom"/>
</dbReference>
<dbReference type="AlphaFoldDB" id="A0A8J3EWS6"/>
<keyword evidence="5" id="KW-1185">Reference proteome</keyword>
<keyword evidence="2" id="KW-0472">Membrane</keyword>
<dbReference type="PROSITE" id="PS50911">
    <property type="entry name" value="CHAP"/>
    <property type="match status" value="1"/>
</dbReference>
<organism evidence="4 5">
    <name type="scientific">Galliscardovia ingluviei</name>
    <dbReference type="NCBI Taxonomy" id="1769422"/>
    <lineage>
        <taxon>Bacteria</taxon>
        <taxon>Bacillati</taxon>
        <taxon>Actinomycetota</taxon>
        <taxon>Actinomycetes</taxon>
        <taxon>Bifidobacteriales</taxon>
        <taxon>Bifidobacteriaceae</taxon>
        <taxon>Galliscardovia</taxon>
    </lineage>
</organism>
<feature type="compositionally biased region" description="Basic residues" evidence="1">
    <location>
        <begin position="1"/>
        <end position="17"/>
    </location>
</feature>